<dbReference type="GO" id="GO:0006313">
    <property type="term" value="P:DNA transposition"/>
    <property type="evidence" value="ECO:0007669"/>
    <property type="project" value="InterPro"/>
</dbReference>
<dbReference type="SUPFAM" id="SSF53098">
    <property type="entry name" value="Ribonuclease H-like"/>
    <property type="match status" value="1"/>
</dbReference>
<keyword evidence="1" id="KW-0175">Coiled coil</keyword>
<dbReference type="Proteomes" id="UP000550787">
    <property type="component" value="Unassembled WGS sequence"/>
</dbReference>
<dbReference type="EMBL" id="JABEQG010000039">
    <property type="protein sequence ID" value="MBB2157694.1"/>
    <property type="molecule type" value="Genomic_DNA"/>
</dbReference>
<dbReference type="Gene3D" id="1.10.10.10">
    <property type="entry name" value="Winged helix-like DNA-binding domain superfamily/Winged helix DNA-binding domain"/>
    <property type="match status" value="1"/>
</dbReference>
<dbReference type="SUPFAM" id="SSF46689">
    <property type="entry name" value="Homeodomain-like"/>
    <property type="match status" value="1"/>
</dbReference>
<feature type="coiled-coil region" evidence="1">
    <location>
        <begin position="66"/>
        <end position="93"/>
    </location>
</feature>
<dbReference type="InterPro" id="IPR012337">
    <property type="entry name" value="RNaseH-like_sf"/>
</dbReference>
<dbReference type="GO" id="GO:0015074">
    <property type="term" value="P:DNA integration"/>
    <property type="evidence" value="ECO:0007669"/>
    <property type="project" value="InterPro"/>
</dbReference>
<dbReference type="AlphaFoldDB" id="A0A7W4NH59"/>
<dbReference type="Gene3D" id="3.30.420.10">
    <property type="entry name" value="Ribonuclease H-like superfamily/Ribonuclease H"/>
    <property type="match status" value="1"/>
</dbReference>
<name>A0A7W4NH59_GLUDI</name>
<dbReference type="InterPro" id="IPR001584">
    <property type="entry name" value="Integrase_cat-core"/>
</dbReference>
<dbReference type="RefSeq" id="WP_183116327.1">
    <property type="nucleotide sequence ID" value="NZ_JABEQG010000039.1"/>
</dbReference>
<dbReference type="PANTHER" id="PTHR46889:SF5">
    <property type="entry name" value="INTEGRASE PROTEIN"/>
    <property type="match status" value="1"/>
</dbReference>
<dbReference type="Pfam" id="PF13276">
    <property type="entry name" value="HTH_21"/>
    <property type="match status" value="1"/>
</dbReference>
<dbReference type="GO" id="GO:0003677">
    <property type="term" value="F:DNA binding"/>
    <property type="evidence" value="ECO:0007669"/>
    <property type="project" value="InterPro"/>
</dbReference>
<evidence type="ECO:0000259" key="2">
    <source>
        <dbReference type="PROSITE" id="PS50994"/>
    </source>
</evidence>
<dbReference type="InterPro" id="IPR036388">
    <property type="entry name" value="WH-like_DNA-bd_sf"/>
</dbReference>
<dbReference type="InterPro" id="IPR009057">
    <property type="entry name" value="Homeodomain-like_sf"/>
</dbReference>
<sequence>MNTMSQRFSPEVRERAVRMVGEHRADYGSEWAAMTSIAAKIGCTAETLRRWCRDEARRRAGPAGQAGDERVRLRELEREVKELRRANEILRKASAYFCDGGARPPREMMMAFIDVHREELGIEPICRELAIAPSSYHDHAARMADPARRPARARRDDELKDEIRRVYEASSRLYGTRKVWHQMRREGIAVAKCTVERLMRAMGLAGIRRGKKTVTTISNSKAPCPLDKVNRAFRVSRPNALWVVDFTYVHTWAGFVYVAFVIDAYARRIVGWRVSTSATAGFVLDALEQAIHARRPGPDDGLIHHSDRGVQYLAMNYTQRLAEANLVPSVGSVGDSYDNALAETINGLYKAEVIWRQPSWPGVSAVEMATLRWVDWFNNRRLFGPIGYIPPAEAEANYYAALEIIDRAA</sequence>
<dbReference type="InterPro" id="IPR025948">
    <property type="entry name" value="HTH-like_dom"/>
</dbReference>
<reference evidence="3 4" key="1">
    <citation type="submission" date="2020-04" db="EMBL/GenBank/DDBJ databases">
        <title>Description of novel Gluconacetobacter.</title>
        <authorList>
            <person name="Sombolestani A."/>
        </authorList>
    </citation>
    <scope>NUCLEOTIDE SEQUENCE [LARGE SCALE GENOMIC DNA]</scope>
    <source>
        <strain evidence="3 4">LMG 7603</strain>
    </source>
</reference>
<dbReference type="NCBIfam" id="NF033516">
    <property type="entry name" value="transpos_IS3"/>
    <property type="match status" value="1"/>
</dbReference>
<dbReference type="InterPro" id="IPR048020">
    <property type="entry name" value="Transpos_IS3"/>
</dbReference>
<dbReference type="PANTHER" id="PTHR46889">
    <property type="entry name" value="TRANSPOSASE INSF FOR INSERTION SEQUENCE IS3B-RELATED"/>
    <property type="match status" value="1"/>
</dbReference>
<evidence type="ECO:0000256" key="1">
    <source>
        <dbReference type="SAM" id="Coils"/>
    </source>
</evidence>
<organism evidence="3 4">
    <name type="scientific">Gluconacetobacter diazotrophicus</name>
    <name type="common">Acetobacter diazotrophicus</name>
    <dbReference type="NCBI Taxonomy" id="33996"/>
    <lineage>
        <taxon>Bacteria</taxon>
        <taxon>Pseudomonadati</taxon>
        <taxon>Pseudomonadota</taxon>
        <taxon>Alphaproteobacteria</taxon>
        <taxon>Acetobacterales</taxon>
        <taxon>Acetobacteraceae</taxon>
        <taxon>Gluconacetobacter</taxon>
    </lineage>
</organism>
<comment type="caution">
    <text evidence="3">The sequence shown here is derived from an EMBL/GenBank/DDBJ whole genome shotgun (WGS) entry which is preliminary data.</text>
</comment>
<accession>A0A7W4NH59</accession>
<dbReference type="InterPro" id="IPR036397">
    <property type="entry name" value="RNaseH_sf"/>
</dbReference>
<dbReference type="GO" id="GO:0004803">
    <property type="term" value="F:transposase activity"/>
    <property type="evidence" value="ECO:0007669"/>
    <property type="project" value="InterPro"/>
</dbReference>
<gene>
    <name evidence="3" type="ORF">HLH33_15475</name>
</gene>
<dbReference type="InterPro" id="IPR002514">
    <property type="entry name" value="Transposase_8"/>
</dbReference>
<dbReference type="Pfam" id="PF01527">
    <property type="entry name" value="HTH_Tnp_1"/>
    <property type="match status" value="1"/>
</dbReference>
<evidence type="ECO:0000313" key="3">
    <source>
        <dbReference type="EMBL" id="MBB2157694.1"/>
    </source>
</evidence>
<proteinExistence type="predicted"/>
<feature type="domain" description="Integrase catalytic" evidence="2">
    <location>
        <begin position="234"/>
        <end position="398"/>
    </location>
</feature>
<dbReference type="Pfam" id="PF00665">
    <property type="entry name" value="rve"/>
    <property type="match status" value="1"/>
</dbReference>
<protein>
    <submittedName>
        <fullName evidence="3">IS3 family transposase</fullName>
    </submittedName>
</protein>
<dbReference type="InterPro" id="IPR050900">
    <property type="entry name" value="Transposase_IS3/IS150/IS904"/>
</dbReference>
<dbReference type="PROSITE" id="PS50994">
    <property type="entry name" value="INTEGRASE"/>
    <property type="match status" value="1"/>
</dbReference>
<evidence type="ECO:0000313" key="4">
    <source>
        <dbReference type="Proteomes" id="UP000550787"/>
    </source>
</evidence>